<name>A0ABV5UP71_9MICC</name>
<organism evidence="2 3">
    <name type="scientific">Arthrobacter methylotrophus</name>
    <dbReference type="NCBI Taxonomy" id="121291"/>
    <lineage>
        <taxon>Bacteria</taxon>
        <taxon>Bacillati</taxon>
        <taxon>Actinomycetota</taxon>
        <taxon>Actinomycetes</taxon>
        <taxon>Micrococcales</taxon>
        <taxon>Micrococcaceae</taxon>
        <taxon>Arthrobacter</taxon>
    </lineage>
</organism>
<keyword evidence="3" id="KW-1185">Reference proteome</keyword>
<feature type="coiled-coil region" evidence="1">
    <location>
        <begin position="346"/>
        <end position="373"/>
    </location>
</feature>
<evidence type="ECO:0000313" key="2">
    <source>
        <dbReference type="EMBL" id="MFB9714050.1"/>
    </source>
</evidence>
<gene>
    <name evidence="2" type="ORF">ACFFPI_07750</name>
</gene>
<protein>
    <submittedName>
        <fullName evidence="2">Uncharacterized protein</fullName>
    </submittedName>
</protein>
<feature type="coiled-coil region" evidence="1">
    <location>
        <begin position="421"/>
        <end position="455"/>
    </location>
</feature>
<reference evidence="2 3" key="1">
    <citation type="submission" date="2024-09" db="EMBL/GenBank/DDBJ databases">
        <authorList>
            <person name="Sun Q."/>
            <person name="Mori K."/>
        </authorList>
    </citation>
    <scope>NUCLEOTIDE SEQUENCE [LARGE SCALE GENOMIC DNA]</scope>
    <source>
        <strain evidence="2 3">JCM 13519</strain>
    </source>
</reference>
<dbReference type="EMBL" id="JBHMBH010000019">
    <property type="protein sequence ID" value="MFB9714050.1"/>
    <property type="molecule type" value="Genomic_DNA"/>
</dbReference>
<dbReference type="RefSeq" id="WP_376953997.1">
    <property type="nucleotide sequence ID" value="NZ_JBHMBH010000019.1"/>
</dbReference>
<accession>A0ABV5UP71</accession>
<comment type="caution">
    <text evidence="2">The sequence shown here is derived from an EMBL/GenBank/DDBJ whole genome shotgun (WGS) entry which is preliminary data.</text>
</comment>
<dbReference type="Proteomes" id="UP001589536">
    <property type="component" value="Unassembled WGS sequence"/>
</dbReference>
<proteinExistence type="predicted"/>
<evidence type="ECO:0000256" key="1">
    <source>
        <dbReference type="SAM" id="Coils"/>
    </source>
</evidence>
<evidence type="ECO:0000313" key="3">
    <source>
        <dbReference type="Proteomes" id="UP001589536"/>
    </source>
</evidence>
<keyword evidence="1" id="KW-0175">Coiled coil</keyword>
<sequence length="602" mass="64797">MPDIFNPYNTITTPRDARELAAMLLHPERERPAVVVSTTKNGPVINPKALADRLGNDVDVYLINSASLAYDFSDAMPLETSVYGGAARCYPPGTAWVKNPFKSMLRLAYTEEEGQAAIVRIVDDVAAMESLVPLKVTSTSPRKQPSTATVDGIVSVILEPDGVLIKLEDGIARIDTSVLAPGISPDRLFSPSQKVTGTVRDGLFTITEGLNTPADAADHAARGTIQPALVLSSKTIALFPGLTVRHASEAKPGTVIAVRVEIPGRADGKAWKLITVTDPDEVTDALPFLAGGEPWIRWDTDASTVEVAPTVNEAPAEPDDVAPAPAATHQEAPVTDFTGGDAFAALDAVRARLEHLSAENERLSSDLEDLLVESVDEEAAIPVPSPALGGAEVGRLRAQVALMTRERVDMLKDHRRAMADADDLAAENARMAHTIERLRDDVRKERARADRARQMSRDIDDVADTAPLFNDPAEQFRHEVYLEWATRIPAGAKAETPLAEYGFADGFLTAAEEIQGVDRSKIVAVAMEVLTGLADSLPGRDMHRLRGGLPGTSSCVEDPELGTAWRVALQVKTASARRMHFWRGTDGKIVFATVGLHDDMSI</sequence>